<sequence>MLIGRSTLNARLRTCLAGSTQSPDPPAEERNKKRKTCLPSHVTEPRGLCTGGGNRVAPASRRRLRRLQQPPRPGGCATPARHHDPIPGDGS</sequence>
<evidence type="ECO:0000256" key="1">
    <source>
        <dbReference type="SAM" id="MobiDB-lite"/>
    </source>
</evidence>
<protein>
    <submittedName>
        <fullName evidence="2">Uncharacterized protein</fullName>
    </submittedName>
</protein>
<proteinExistence type="predicted"/>
<name>A0A0A9GCV2_ARUDO</name>
<dbReference type="EMBL" id="GBRH01176632">
    <property type="protein sequence ID" value="JAE21264.1"/>
    <property type="molecule type" value="Transcribed_RNA"/>
</dbReference>
<feature type="compositionally biased region" description="Basic and acidic residues" evidence="1">
    <location>
        <begin position="81"/>
        <end position="91"/>
    </location>
</feature>
<accession>A0A0A9GCV2</accession>
<organism evidence="2">
    <name type="scientific">Arundo donax</name>
    <name type="common">Giant reed</name>
    <name type="synonym">Donax arundinaceus</name>
    <dbReference type="NCBI Taxonomy" id="35708"/>
    <lineage>
        <taxon>Eukaryota</taxon>
        <taxon>Viridiplantae</taxon>
        <taxon>Streptophyta</taxon>
        <taxon>Embryophyta</taxon>
        <taxon>Tracheophyta</taxon>
        <taxon>Spermatophyta</taxon>
        <taxon>Magnoliopsida</taxon>
        <taxon>Liliopsida</taxon>
        <taxon>Poales</taxon>
        <taxon>Poaceae</taxon>
        <taxon>PACMAD clade</taxon>
        <taxon>Arundinoideae</taxon>
        <taxon>Arundineae</taxon>
        <taxon>Arundo</taxon>
    </lineage>
</organism>
<feature type="region of interest" description="Disordered" evidence="1">
    <location>
        <begin position="14"/>
        <end position="91"/>
    </location>
</feature>
<reference evidence="2" key="2">
    <citation type="journal article" date="2015" name="Data Brief">
        <title>Shoot transcriptome of the giant reed, Arundo donax.</title>
        <authorList>
            <person name="Barrero R.A."/>
            <person name="Guerrero F.D."/>
            <person name="Moolhuijzen P."/>
            <person name="Goolsby J.A."/>
            <person name="Tidwell J."/>
            <person name="Bellgard S.E."/>
            <person name="Bellgard M.I."/>
        </authorList>
    </citation>
    <scope>NUCLEOTIDE SEQUENCE</scope>
    <source>
        <tissue evidence="2">Shoot tissue taken approximately 20 cm above the soil surface</tissue>
    </source>
</reference>
<dbReference type="AlphaFoldDB" id="A0A0A9GCV2"/>
<evidence type="ECO:0000313" key="2">
    <source>
        <dbReference type="EMBL" id="JAE21264.1"/>
    </source>
</evidence>
<reference evidence="2" key="1">
    <citation type="submission" date="2014-09" db="EMBL/GenBank/DDBJ databases">
        <authorList>
            <person name="Magalhaes I.L.F."/>
            <person name="Oliveira U."/>
            <person name="Santos F.R."/>
            <person name="Vidigal T.H.D.A."/>
            <person name="Brescovit A.D."/>
            <person name="Santos A.J."/>
        </authorList>
    </citation>
    <scope>NUCLEOTIDE SEQUENCE</scope>
    <source>
        <tissue evidence="2">Shoot tissue taken approximately 20 cm above the soil surface</tissue>
    </source>
</reference>